<protein>
    <recommendedName>
        <fullName evidence="3">C2H2-type domain-containing protein</fullName>
    </recommendedName>
</protein>
<feature type="non-terminal residue" evidence="1">
    <location>
        <position position="71"/>
    </location>
</feature>
<evidence type="ECO:0000313" key="1">
    <source>
        <dbReference type="EMBL" id="PIO54521.1"/>
    </source>
</evidence>
<evidence type="ECO:0008006" key="3">
    <source>
        <dbReference type="Google" id="ProtNLM"/>
    </source>
</evidence>
<accession>A0A2G9T971</accession>
<name>A0A2G9T971_TELCI</name>
<gene>
    <name evidence="1" type="ORF">TELCIR_24115</name>
</gene>
<evidence type="ECO:0000313" key="2">
    <source>
        <dbReference type="Proteomes" id="UP000230423"/>
    </source>
</evidence>
<sequence length="71" mass="7860">MADAVRQGFICPFCMTDLGDFPRLQSHVNSVHPEGGQDLTDTVIDNVKGFFDKAKRSMKILDAKMSAELSQ</sequence>
<keyword evidence="2" id="KW-1185">Reference proteome</keyword>
<dbReference type="AlphaFoldDB" id="A0A2G9T971"/>
<dbReference type="Proteomes" id="UP000230423">
    <property type="component" value="Unassembled WGS sequence"/>
</dbReference>
<dbReference type="EMBL" id="KZ395723">
    <property type="protein sequence ID" value="PIO54521.1"/>
    <property type="molecule type" value="Genomic_DNA"/>
</dbReference>
<dbReference type="OrthoDB" id="166134at2759"/>
<reference evidence="1 2" key="1">
    <citation type="submission" date="2015-09" db="EMBL/GenBank/DDBJ databases">
        <title>Draft genome of the parasitic nematode Teladorsagia circumcincta isolate WARC Sus (inbred).</title>
        <authorList>
            <person name="Mitreva M."/>
        </authorList>
    </citation>
    <scope>NUCLEOTIDE SEQUENCE [LARGE SCALE GENOMIC DNA]</scope>
    <source>
        <strain evidence="1 2">S</strain>
    </source>
</reference>
<proteinExistence type="predicted"/>
<organism evidence="1 2">
    <name type="scientific">Teladorsagia circumcincta</name>
    <name type="common">Brown stomach worm</name>
    <name type="synonym">Ostertagia circumcincta</name>
    <dbReference type="NCBI Taxonomy" id="45464"/>
    <lineage>
        <taxon>Eukaryota</taxon>
        <taxon>Metazoa</taxon>
        <taxon>Ecdysozoa</taxon>
        <taxon>Nematoda</taxon>
        <taxon>Chromadorea</taxon>
        <taxon>Rhabditida</taxon>
        <taxon>Rhabditina</taxon>
        <taxon>Rhabditomorpha</taxon>
        <taxon>Strongyloidea</taxon>
        <taxon>Trichostrongylidae</taxon>
        <taxon>Teladorsagia</taxon>
    </lineage>
</organism>